<organism evidence="6 7">
    <name type="scientific">Thalassobaculum fulvum</name>
    <dbReference type="NCBI Taxonomy" id="1633335"/>
    <lineage>
        <taxon>Bacteria</taxon>
        <taxon>Pseudomonadati</taxon>
        <taxon>Pseudomonadota</taxon>
        <taxon>Alphaproteobacteria</taxon>
        <taxon>Rhodospirillales</taxon>
        <taxon>Thalassobaculaceae</taxon>
        <taxon>Thalassobaculum</taxon>
    </lineage>
</organism>
<dbReference type="EMBL" id="BMZS01000008">
    <property type="protein sequence ID" value="GHD55421.1"/>
    <property type="molecule type" value="Genomic_DNA"/>
</dbReference>
<dbReference type="AlphaFoldDB" id="A0A918XTT1"/>
<dbReference type="SUPFAM" id="SSF51430">
    <property type="entry name" value="NAD(P)-linked oxidoreductase"/>
    <property type="match status" value="1"/>
</dbReference>
<reference evidence="6" key="1">
    <citation type="journal article" date="2014" name="Int. J. Syst. Evol. Microbiol.">
        <title>Complete genome sequence of Corynebacterium casei LMG S-19264T (=DSM 44701T), isolated from a smear-ripened cheese.</title>
        <authorList>
            <consortium name="US DOE Joint Genome Institute (JGI-PGF)"/>
            <person name="Walter F."/>
            <person name="Albersmeier A."/>
            <person name="Kalinowski J."/>
            <person name="Ruckert C."/>
        </authorList>
    </citation>
    <scope>NUCLEOTIDE SEQUENCE</scope>
    <source>
        <strain evidence="6">KCTC 42651</strain>
    </source>
</reference>
<dbReference type="Gene3D" id="3.20.20.100">
    <property type="entry name" value="NADP-dependent oxidoreductase domain"/>
    <property type="match status" value="1"/>
</dbReference>
<dbReference type="InterPro" id="IPR036812">
    <property type="entry name" value="NAD(P)_OxRdtase_dom_sf"/>
</dbReference>
<proteinExistence type="inferred from homology"/>
<evidence type="ECO:0000313" key="6">
    <source>
        <dbReference type="EMBL" id="GHD55421.1"/>
    </source>
</evidence>
<sequence>MQYRQLGRTDLRVSLICLGSMTWGRQNTEAEGHAQMDLALERGVNFIDTAEMYSVPVTAETYGRSEEIIGSWLAARGTRDRVVVATKAVGPGERFGHIRDGKPRLNRAHLTRAVEDSLRRLRTDWIDLYQLHWPERSVNSFGKLGYVHVEDEDTTPIAETLAVLGDLVKAGKIHHVGLSNETPWGMMTFARIADATGLPRPVSVQNAYNLVNRAFEVGCAEVAIREDIGLLAYSPLAGGWLTGKYDGGARPAGARMTEFADYFRRYSGETGQAAIAGYVALAREHGLDPAQMALAYVNSRRFLTSNIIGATSLEQLAADIDSVDVVLGPEVLQGIETLQARWSNPCP</sequence>
<keyword evidence="1" id="KW-0521">NADP</keyword>
<comment type="caution">
    <text evidence="6">The sequence shown here is derived from an EMBL/GenBank/DDBJ whole genome shotgun (WGS) entry which is preliminary data.</text>
</comment>
<protein>
    <recommendedName>
        <fullName evidence="4">Protein tas</fullName>
    </recommendedName>
</protein>
<dbReference type="PANTHER" id="PTHR43364:SF4">
    <property type="entry name" value="NAD(P)-LINKED OXIDOREDUCTASE SUPERFAMILY PROTEIN"/>
    <property type="match status" value="1"/>
</dbReference>
<dbReference type="PANTHER" id="PTHR43364">
    <property type="entry name" value="NADH-SPECIFIC METHYLGLYOXAL REDUCTASE-RELATED"/>
    <property type="match status" value="1"/>
</dbReference>
<name>A0A918XTT1_9PROT</name>
<gene>
    <name evidence="6" type="ORF">GCM10017083_34320</name>
</gene>
<dbReference type="CDD" id="cd19094">
    <property type="entry name" value="AKR_Tas-like"/>
    <property type="match status" value="1"/>
</dbReference>
<evidence type="ECO:0000256" key="2">
    <source>
        <dbReference type="ARBA" id="ARBA00023002"/>
    </source>
</evidence>
<evidence type="ECO:0000313" key="7">
    <source>
        <dbReference type="Proteomes" id="UP000630353"/>
    </source>
</evidence>
<keyword evidence="7" id="KW-1185">Reference proteome</keyword>
<dbReference type="Pfam" id="PF00248">
    <property type="entry name" value="Aldo_ket_red"/>
    <property type="match status" value="1"/>
</dbReference>
<dbReference type="InterPro" id="IPR023210">
    <property type="entry name" value="NADP_OxRdtase_dom"/>
</dbReference>
<evidence type="ECO:0000256" key="1">
    <source>
        <dbReference type="ARBA" id="ARBA00022857"/>
    </source>
</evidence>
<reference evidence="6" key="2">
    <citation type="submission" date="2020-09" db="EMBL/GenBank/DDBJ databases">
        <authorList>
            <person name="Sun Q."/>
            <person name="Kim S."/>
        </authorList>
    </citation>
    <scope>NUCLEOTIDE SEQUENCE</scope>
    <source>
        <strain evidence="6">KCTC 42651</strain>
    </source>
</reference>
<dbReference type="FunFam" id="3.20.20.100:FF:000005">
    <property type="entry name" value="NADP(H)-dependent aldo-keto reductase"/>
    <property type="match status" value="1"/>
</dbReference>
<comment type="similarity">
    <text evidence="3">Belongs to the aldo/keto reductase family. Aldo/keto reductase 2 subfamily.</text>
</comment>
<dbReference type="Proteomes" id="UP000630353">
    <property type="component" value="Unassembled WGS sequence"/>
</dbReference>
<evidence type="ECO:0000256" key="3">
    <source>
        <dbReference type="ARBA" id="ARBA00038157"/>
    </source>
</evidence>
<dbReference type="GO" id="GO:0016491">
    <property type="term" value="F:oxidoreductase activity"/>
    <property type="evidence" value="ECO:0007669"/>
    <property type="project" value="UniProtKB-KW"/>
</dbReference>
<accession>A0A918XTT1</accession>
<feature type="domain" description="NADP-dependent oxidoreductase" evidence="5">
    <location>
        <begin position="16"/>
        <end position="337"/>
    </location>
</feature>
<evidence type="ECO:0000259" key="5">
    <source>
        <dbReference type="Pfam" id="PF00248"/>
    </source>
</evidence>
<evidence type="ECO:0000256" key="4">
    <source>
        <dbReference type="ARBA" id="ARBA00070119"/>
    </source>
</evidence>
<dbReference type="RefSeq" id="WP_189991859.1">
    <property type="nucleotide sequence ID" value="NZ_BMZS01000008.1"/>
</dbReference>
<dbReference type="InterPro" id="IPR050523">
    <property type="entry name" value="AKR_Detox_Biosynth"/>
</dbReference>
<keyword evidence="2" id="KW-0560">Oxidoreductase</keyword>